<organism evidence="2 3">
    <name type="scientific">Halalkalicoccus paucihalophilus</name>
    <dbReference type="NCBI Taxonomy" id="1008153"/>
    <lineage>
        <taxon>Archaea</taxon>
        <taxon>Methanobacteriati</taxon>
        <taxon>Methanobacteriota</taxon>
        <taxon>Stenosarchaea group</taxon>
        <taxon>Halobacteria</taxon>
        <taxon>Halobacteriales</taxon>
        <taxon>Halococcaceae</taxon>
        <taxon>Halalkalicoccus</taxon>
    </lineage>
</organism>
<dbReference type="OrthoDB" id="387216at2157"/>
<keyword evidence="1" id="KW-0472">Membrane</keyword>
<name>A0A151AHU9_9EURY</name>
<sequence length="227" mass="23054">MGHRFDARAPRAALYVALGSVGGFVTVLLVGFVLFAIEAFSLVSALLGVALLAGPGLALWVLIRNPDQCPANDGLHPIPLLQFVSLVERLDRRVVGLALALGVVGQFALVSVSPVASLLALFAGFAAMWVLDPAIDGERWGSAHRPAAGAGLPGGLAGAMSRLVLIVVGTALLVAGARLGEGLVSDGIPEPAIEQARLAVGLGIGSVTALLFGLLCLYLGVVGSIRA</sequence>
<reference evidence="2 3" key="1">
    <citation type="submission" date="2016-02" db="EMBL/GenBank/DDBJ databases">
        <title>Genome sequence of Halalkalicoccus paucihalophilus DSM 24557.</title>
        <authorList>
            <person name="Poehlein A."/>
            <person name="Daniel R."/>
        </authorList>
    </citation>
    <scope>NUCLEOTIDE SEQUENCE [LARGE SCALE GENOMIC DNA]</scope>
    <source>
        <strain evidence="2 3">DSM 24557</strain>
    </source>
</reference>
<keyword evidence="1" id="KW-0812">Transmembrane</keyword>
<feature type="transmembrane region" description="Helical" evidence="1">
    <location>
        <begin position="156"/>
        <end position="179"/>
    </location>
</feature>
<dbReference type="Proteomes" id="UP000075321">
    <property type="component" value="Unassembled WGS sequence"/>
</dbReference>
<dbReference type="RefSeq" id="WP_066379618.1">
    <property type="nucleotide sequence ID" value="NZ_LTAZ01000002.1"/>
</dbReference>
<feature type="transmembrane region" description="Helical" evidence="1">
    <location>
        <begin position="12"/>
        <end position="37"/>
    </location>
</feature>
<feature type="transmembrane region" description="Helical" evidence="1">
    <location>
        <begin position="199"/>
        <end position="221"/>
    </location>
</feature>
<gene>
    <name evidence="2" type="ORF">HAPAU_07090</name>
</gene>
<accession>A0A151AHU9</accession>
<keyword evidence="3" id="KW-1185">Reference proteome</keyword>
<dbReference type="EMBL" id="LTAZ01000002">
    <property type="protein sequence ID" value="KYH27256.1"/>
    <property type="molecule type" value="Genomic_DNA"/>
</dbReference>
<evidence type="ECO:0000256" key="1">
    <source>
        <dbReference type="SAM" id="Phobius"/>
    </source>
</evidence>
<dbReference type="PATRIC" id="fig|1008153.3.peg.711"/>
<evidence type="ECO:0000313" key="2">
    <source>
        <dbReference type="EMBL" id="KYH27256.1"/>
    </source>
</evidence>
<keyword evidence="1" id="KW-1133">Transmembrane helix</keyword>
<feature type="transmembrane region" description="Helical" evidence="1">
    <location>
        <begin position="118"/>
        <end position="135"/>
    </location>
</feature>
<protein>
    <submittedName>
        <fullName evidence="2">Uncharacterized protein</fullName>
    </submittedName>
</protein>
<dbReference type="AlphaFoldDB" id="A0A151AHU9"/>
<comment type="caution">
    <text evidence="2">The sequence shown here is derived from an EMBL/GenBank/DDBJ whole genome shotgun (WGS) entry which is preliminary data.</text>
</comment>
<evidence type="ECO:0000313" key="3">
    <source>
        <dbReference type="Proteomes" id="UP000075321"/>
    </source>
</evidence>
<feature type="transmembrane region" description="Helical" evidence="1">
    <location>
        <begin position="43"/>
        <end position="63"/>
    </location>
</feature>
<proteinExistence type="predicted"/>